<evidence type="ECO:0000256" key="5">
    <source>
        <dbReference type="SAM" id="Phobius"/>
    </source>
</evidence>
<feature type="domain" description="Sodium/calcium exchanger membrane region" evidence="6">
    <location>
        <begin position="180"/>
        <end position="320"/>
    </location>
</feature>
<feature type="transmembrane region" description="Helical" evidence="5">
    <location>
        <begin position="213"/>
        <end position="236"/>
    </location>
</feature>
<gene>
    <name evidence="7" type="ORF">ThidrDRAFT_1017</name>
</gene>
<dbReference type="Pfam" id="PF01699">
    <property type="entry name" value="Na_Ca_ex"/>
    <property type="match status" value="2"/>
</dbReference>
<name>G2DYA5_9GAMM</name>
<proteinExistence type="predicted"/>
<sequence>MPMLESLVSLSLILVGFVGLVAGGELLVRAAVALAAAMRISPLVIGLTVVAFGTSAPELAVTIQSVWSGASNLAVGNVVGSNIANILLVIGVAAIVAPLVVHERVRRIDLPLVIAVSVGVWLLSLDRRLGHLDGVLLCAALLGYLWWSMCEGRREGSCSGASASSLVEPLGPWAMARETVRLLVGLVLLSMGARLLVMGAVDIARVLGVGELVIGLTLVAVGTSLPEVATSVIAGLRGHRDIAVGNLIGSNLFNLLAVLGIGAATSPHGIAVPHAVLKLDLPIMILTAVACVPLFLVGRVGRKAGAVFLAYFAGYLVYVVLRATDSPFRQTFEIGMLAIVAPLTLAAIAVSLYPIFRRRSPD</sequence>
<feature type="transmembrane region" description="Helical" evidence="5">
    <location>
        <begin position="130"/>
        <end position="147"/>
    </location>
</feature>
<evidence type="ECO:0000256" key="1">
    <source>
        <dbReference type="ARBA" id="ARBA00004141"/>
    </source>
</evidence>
<evidence type="ECO:0000256" key="4">
    <source>
        <dbReference type="ARBA" id="ARBA00023136"/>
    </source>
</evidence>
<keyword evidence="4 5" id="KW-0472">Membrane</keyword>
<evidence type="ECO:0000259" key="6">
    <source>
        <dbReference type="Pfam" id="PF01699"/>
    </source>
</evidence>
<feature type="transmembrane region" description="Helical" evidence="5">
    <location>
        <begin position="334"/>
        <end position="356"/>
    </location>
</feature>
<feature type="transmembrane region" description="Helical" evidence="5">
    <location>
        <begin position="276"/>
        <end position="297"/>
    </location>
</feature>
<dbReference type="PANTHER" id="PTHR10846">
    <property type="entry name" value="SODIUM/POTASSIUM/CALCIUM EXCHANGER"/>
    <property type="match status" value="1"/>
</dbReference>
<dbReference type="STRING" id="765913.ThidrDRAFT_1017"/>
<dbReference type="InterPro" id="IPR004837">
    <property type="entry name" value="NaCa_Exmemb"/>
</dbReference>
<feature type="transmembrane region" description="Helical" evidence="5">
    <location>
        <begin position="40"/>
        <end position="63"/>
    </location>
</feature>
<feature type="transmembrane region" description="Helical" evidence="5">
    <location>
        <begin position="243"/>
        <end position="264"/>
    </location>
</feature>
<reference evidence="7 8" key="1">
    <citation type="submission" date="2011-06" db="EMBL/GenBank/DDBJ databases">
        <title>The draft genome of Thiorhodococcus drewsii AZ1.</title>
        <authorList>
            <consortium name="US DOE Joint Genome Institute (JGI-PGF)"/>
            <person name="Lucas S."/>
            <person name="Han J."/>
            <person name="Lapidus A."/>
            <person name="Cheng J.-F."/>
            <person name="Goodwin L."/>
            <person name="Pitluck S."/>
            <person name="Peters L."/>
            <person name="Land M.L."/>
            <person name="Hauser L."/>
            <person name="Vogl K."/>
            <person name="Liu Z."/>
            <person name="Imhoff J."/>
            <person name="Thiel V."/>
            <person name="Frigaard N.-U."/>
            <person name="Bryant D.A."/>
            <person name="Woyke T.J."/>
        </authorList>
    </citation>
    <scope>NUCLEOTIDE SEQUENCE [LARGE SCALE GENOMIC DNA]</scope>
    <source>
        <strain evidence="7 8">AZ1</strain>
    </source>
</reference>
<comment type="subcellular location">
    <subcellularLocation>
        <location evidence="1">Membrane</location>
        <topology evidence="1">Multi-pass membrane protein</topology>
    </subcellularLocation>
</comment>
<keyword evidence="8" id="KW-1185">Reference proteome</keyword>
<evidence type="ECO:0000256" key="3">
    <source>
        <dbReference type="ARBA" id="ARBA00022989"/>
    </source>
</evidence>
<feature type="transmembrane region" description="Helical" evidence="5">
    <location>
        <begin position="6"/>
        <end position="28"/>
    </location>
</feature>
<evidence type="ECO:0000256" key="2">
    <source>
        <dbReference type="ARBA" id="ARBA00022692"/>
    </source>
</evidence>
<feature type="transmembrane region" description="Helical" evidence="5">
    <location>
        <begin position="304"/>
        <end position="322"/>
    </location>
</feature>
<dbReference type="EMBL" id="AFWT01000005">
    <property type="protein sequence ID" value="EGV32897.1"/>
    <property type="molecule type" value="Genomic_DNA"/>
</dbReference>
<feature type="transmembrane region" description="Helical" evidence="5">
    <location>
        <begin position="108"/>
        <end position="124"/>
    </location>
</feature>
<keyword evidence="3 5" id="KW-1133">Transmembrane helix</keyword>
<dbReference type="AlphaFoldDB" id="G2DYA5"/>
<dbReference type="Gene3D" id="1.20.1420.30">
    <property type="entry name" value="NCX, central ion-binding region"/>
    <property type="match status" value="2"/>
</dbReference>
<dbReference type="NCBIfam" id="TIGR00367">
    <property type="entry name" value="calcium/sodium antiporter"/>
    <property type="match status" value="1"/>
</dbReference>
<dbReference type="GO" id="GO:0008273">
    <property type="term" value="F:calcium, potassium:sodium antiporter activity"/>
    <property type="evidence" value="ECO:0007669"/>
    <property type="project" value="TreeGrafter"/>
</dbReference>
<protein>
    <submittedName>
        <fullName evidence="7">Na+/Ca+ antiporter, CaCA family</fullName>
    </submittedName>
</protein>
<organism evidence="7 8">
    <name type="scientific">Thiorhodococcus drewsii AZ1</name>
    <dbReference type="NCBI Taxonomy" id="765913"/>
    <lineage>
        <taxon>Bacteria</taxon>
        <taxon>Pseudomonadati</taxon>
        <taxon>Pseudomonadota</taxon>
        <taxon>Gammaproteobacteria</taxon>
        <taxon>Chromatiales</taxon>
        <taxon>Chromatiaceae</taxon>
        <taxon>Thiorhodococcus</taxon>
    </lineage>
</organism>
<comment type="caution">
    <text evidence="7">The sequence shown here is derived from an EMBL/GenBank/DDBJ whole genome shotgun (WGS) entry which is preliminary data.</text>
</comment>
<feature type="transmembrane region" description="Helical" evidence="5">
    <location>
        <begin position="182"/>
        <end position="201"/>
    </location>
</feature>
<dbReference type="GO" id="GO:0005886">
    <property type="term" value="C:plasma membrane"/>
    <property type="evidence" value="ECO:0007669"/>
    <property type="project" value="TreeGrafter"/>
</dbReference>
<dbReference type="InterPro" id="IPR044880">
    <property type="entry name" value="NCX_ion-bd_dom_sf"/>
</dbReference>
<feature type="transmembrane region" description="Helical" evidence="5">
    <location>
        <begin position="83"/>
        <end position="101"/>
    </location>
</feature>
<dbReference type="eggNOG" id="COG0530">
    <property type="taxonomic scope" value="Bacteria"/>
</dbReference>
<accession>G2DYA5</accession>
<dbReference type="Proteomes" id="UP000004200">
    <property type="component" value="Unassembled WGS sequence"/>
</dbReference>
<feature type="domain" description="Sodium/calcium exchanger membrane region" evidence="6">
    <location>
        <begin position="9"/>
        <end position="148"/>
    </location>
</feature>
<evidence type="ECO:0000313" key="7">
    <source>
        <dbReference type="EMBL" id="EGV32897.1"/>
    </source>
</evidence>
<keyword evidence="2 5" id="KW-0812">Transmembrane</keyword>
<dbReference type="GO" id="GO:0005262">
    <property type="term" value="F:calcium channel activity"/>
    <property type="evidence" value="ECO:0007669"/>
    <property type="project" value="TreeGrafter"/>
</dbReference>
<dbReference type="PANTHER" id="PTHR10846:SF8">
    <property type="entry name" value="INNER MEMBRANE PROTEIN YRBG"/>
    <property type="match status" value="1"/>
</dbReference>
<dbReference type="PATRIC" id="fig|765913.3.peg.1042"/>
<evidence type="ECO:0000313" key="8">
    <source>
        <dbReference type="Proteomes" id="UP000004200"/>
    </source>
</evidence>
<dbReference type="InterPro" id="IPR004481">
    <property type="entry name" value="K/Na/Ca-exchanger"/>
</dbReference>
<dbReference type="GO" id="GO:0006874">
    <property type="term" value="P:intracellular calcium ion homeostasis"/>
    <property type="evidence" value="ECO:0007669"/>
    <property type="project" value="TreeGrafter"/>
</dbReference>